<dbReference type="Gene3D" id="3.40.30.10">
    <property type="entry name" value="Glutaredoxin"/>
    <property type="match status" value="1"/>
</dbReference>
<organism evidence="2 3">
    <name type="scientific">Lagenidium giganteum</name>
    <dbReference type="NCBI Taxonomy" id="4803"/>
    <lineage>
        <taxon>Eukaryota</taxon>
        <taxon>Sar</taxon>
        <taxon>Stramenopiles</taxon>
        <taxon>Oomycota</taxon>
        <taxon>Peronosporomycetes</taxon>
        <taxon>Pythiales</taxon>
        <taxon>Pythiaceae</taxon>
    </lineage>
</organism>
<gene>
    <name evidence="2" type="ORF">N0F65_012165</name>
</gene>
<sequence length="259" mass="29525">MKAMPPALLVSIPASNYVEKARWALQLAEIPFEEEKHIALLAYRSTMPKGGKSVPLLKTSSFVLTDSSDILQYCAQKLPSLYPNDEAKKLELYYDTELGPHLRRFTYYMVFKDTAAAKRVLLQPLDSWFEFLLAWLLFPLIKFLICQGMLIDEENAMKSWAKAVTVLEEQEAKLGDGPVGSQYLAGPTFSAADISFCAHMSLIVHPPEHKYISPYVTDDNIPPELRERVHKLRQSKLGQYVSWGYENHRPDMMVTIPKK</sequence>
<reference evidence="2" key="1">
    <citation type="submission" date="2022-11" db="EMBL/GenBank/DDBJ databases">
        <authorList>
            <person name="Morgan W.R."/>
            <person name="Tartar A."/>
        </authorList>
    </citation>
    <scope>NUCLEOTIDE SEQUENCE</scope>
    <source>
        <strain evidence="2">ARSEF 373</strain>
    </source>
</reference>
<feature type="domain" description="GST N-terminal" evidence="1">
    <location>
        <begin position="5"/>
        <end position="82"/>
    </location>
</feature>
<name>A0AAV2YXJ2_9STRA</name>
<dbReference type="Proteomes" id="UP001146120">
    <property type="component" value="Unassembled WGS sequence"/>
</dbReference>
<dbReference type="SUPFAM" id="SSF47616">
    <property type="entry name" value="GST C-terminal domain-like"/>
    <property type="match status" value="1"/>
</dbReference>
<reference evidence="2" key="2">
    <citation type="journal article" date="2023" name="Microbiol Resour">
        <title>Decontamination and Annotation of the Draft Genome Sequence of the Oomycete Lagenidium giganteum ARSEF 373.</title>
        <authorList>
            <person name="Morgan W.R."/>
            <person name="Tartar A."/>
        </authorList>
    </citation>
    <scope>NUCLEOTIDE SEQUENCE</scope>
    <source>
        <strain evidence="2">ARSEF 373</strain>
    </source>
</reference>
<dbReference type="CDD" id="cd00570">
    <property type="entry name" value="GST_N_family"/>
    <property type="match status" value="1"/>
</dbReference>
<dbReference type="SUPFAM" id="SSF52833">
    <property type="entry name" value="Thioredoxin-like"/>
    <property type="match status" value="1"/>
</dbReference>
<accession>A0AAV2YXJ2</accession>
<dbReference type="InterPro" id="IPR036249">
    <property type="entry name" value="Thioredoxin-like_sf"/>
</dbReference>
<evidence type="ECO:0000259" key="1">
    <source>
        <dbReference type="PROSITE" id="PS50404"/>
    </source>
</evidence>
<protein>
    <recommendedName>
        <fullName evidence="1">GST N-terminal domain-containing protein</fullName>
    </recommendedName>
</protein>
<keyword evidence="3" id="KW-1185">Reference proteome</keyword>
<proteinExistence type="predicted"/>
<evidence type="ECO:0000313" key="3">
    <source>
        <dbReference type="Proteomes" id="UP001146120"/>
    </source>
</evidence>
<dbReference type="InterPro" id="IPR036282">
    <property type="entry name" value="Glutathione-S-Trfase_C_sf"/>
</dbReference>
<comment type="caution">
    <text evidence="2">The sequence shown here is derived from an EMBL/GenBank/DDBJ whole genome shotgun (WGS) entry which is preliminary data.</text>
</comment>
<dbReference type="Gene3D" id="1.20.1050.10">
    <property type="match status" value="1"/>
</dbReference>
<evidence type="ECO:0000313" key="2">
    <source>
        <dbReference type="EMBL" id="DAZ97902.1"/>
    </source>
</evidence>
<dbReference type="EMBL" id="DAKRPA010000122">
    <property type="protein sequence ID" value="DAZ97902.1"/>
    <property type="molecule type" value="Genomic_DNA"/>
</dbReference>
<dbReference type="Pfam" id="PF13417">
    <property type="entry name" value="GST_N_3"/>
    <property type="match status" value="1"/>
</dbReference>
<dbReference type="InterPro" id="IPR004045">
    <property type="entry name" value="Glutathione_S-Trfase_N"/>
</dbReference>
<dbReference type="AlphaFoldDB" id="A0AAV2YXJ2"/>
<dbReference type="PROSITE" id="PS50404">
    <property type="entry name" value="GST_NTER"/>
    <property type="match status" value="1"/>
</dbReference>